<dbReference type="PANTHER" id="PTHR14226:SF78">
    <property type="entry name" value="SLR0060 PROTEIN"/>
    <property type="match status" value="1"/>
</dbReference>
<organism evidence="6 7">
    <name type="scientific">Sulfurospirillum tamanense</name>
    <dbReference type="NCBI Taxonomy" id="2813362"/>
    <lineage>
        <taxon>Bacteria</taxon>
        <taxon>Pseudomonadati</taxon>
        <taxon>Campylobacterota</taxon>
        <taxon>Epsilonproteobacteria</taxon>
        <taxon>Campylobacterales</taxon>
        <taxon>Sulfurospirillaceae</taxon>
        <taxon>Sulfurospirillum</taxon>
    </lineage>
</organism>
<accession>A0ABS2WVG9</accession>
<dbReference type="RefSeq" id="WP_205459955.1">
    <property type="nucleotide sequence ID" value="NZ_JAFHKK010000035.1"/>
</dbReference>
<dbReference type="Gene3D" id="3.40.1090.10">
    <property type="entry name" value="Cytosolic phospholipase A2 catalytic domain"/>
    <property type="match status" value="2"/>
</dbReference>
<dbReference type="Pfam" id="PF01734">
    <property type="entry name" value="Patatin"/>
    <property type="match status" value="1"/>
</dbReference>
<feature type="active site" description="Proton acceptor" evidence="4">
    <location>
        <position position="156"/>
    </location>
</feature>
<evidence type="ECO:0000256" key="4">
    <source>
        <dbReference type="PROSITE-ProRule" id="PRU01161"/>
    </source>
</evidence>
<feature type="active site" description="Nucleophile" evidence="4">
    <location>
        <position position="43"/>
    </location>
</feature>
<feature type="short sequence motif" description="DGA/G" evidence="4">
    <location>
        <begin position="156"/>
        <end position="158"/>
    </location>
</feature>
<feature type="domain" description="PNPLA" evidence="5">
    <location>
        <begin position="10"/>
        <end position="169"/>
    </location>
</feature>
<comment type="caution">
    <text evidence="6">The sequence shown here is derived from an EMBL/GenBank/DDBJ whole genome shotgun (WGS) entry which is preliminary data.</text>
</comment>
<evidence type="ECO:0000313" key="7">
    <source>
        <dbReference type="Proteomes" id="UP000703590"/>
    </source>
</evidence>
<keyword evidence="3 4" id="KW-0443">Lipid metabolism</keyword>
<dbReference type="InterPro" id="IPR016035">
    <property type="entry name" value="Acyl_Trfase/lysoPLipase"/>
</dbReference>
<dbReference type="PANTHER" id="PTHR14226">
    <property type="entry name" value="NEUROPATHY TARGET ESTERASE/SWISS CHEESE D.MELANOGASTER"/>
    <property type="match status" value="1"/>
</dbReference>
<keyword evidence="2 4" id="KW-0442">Lipid degradation</keyword>
<dbReference type="InterPro" id="IPR002641">
    <property type="entry name" value="PNPLA_dom"/>
</dbReference>
<gene>
    <name evidence="6" type="ORF">JWV37_11425</name>
</gene>
<evidence type="ECO:0000256" key="3">
    <source>
        <dbReference type="ARBA" id="ARBA00023098"/>
    </source>
</evidence>
<proteinExistence type="predicted"/>
<evidence type="ECO:0000256" key="1">
    <source>
        <dbReference type="ARBA" id="ARBA00022801"/>
    </source>
</evidence>
<evidence type="ECO:0000256" key="2">
    <source>
        <dbReference type="ARBA" id="ARBA00022963"/>
    </source>
</evidence>
<reference evidence="6" key="2">
    <citation type="submission" date="2021-02" db="EMBL/GenBank/DDBJ databases">
        <authorList>
            <person name="Merkel A.Y."/>
        </authorList>
    </citation>
    <scope>NUCLEOTIDE SEQUENCE</scope>
    <source>
        <strain evidence="6">T05b</strain>
    </source>
</reference>
<comment type="caution">
    <text evidence="4">Lacks conserved residue(s) required for the propagation of feature annotation.</text>
</comment>
<dbReference type="SUPFAM" id="SSF52151">
    <property type="entry name" value="FabD/lysophospholipase-like"/>
    <property type="match status" value="1"/>
</dbReference>
<dbReference type="InterPro" id="IPR050301">
    <property type="entry name" value="NTE"/>
</dbReference>
<protein>
    <submittedName>
        <fullName evidence="6">Patatin-like phospholipase family protein</fullName>
    </submittedName>
</protein>
<name>A0ABS2WVG9_9BACT</name>
<dbReference type="EMBL" id="JAFHKK010000035">
    <property type="protein sequence ID" value="MBN2965393.1"/>
    <property type="molecule type" value="Genomic_DNA"/>
</dbReference>
<reference evidence="6" key="1">
    <citation type="submission" date="2021-02" db="EMBL/GenBank/DDBJ databases">
        <title>Sulfurospirillum tamanensis sp. nov.</title>
        <authorList>
            <person name="Frolova A."/>
            <person name="Merkel A."/>
            <person name="Slobodkin A."/>
        </authorList>
    </citation>
    <scope>NUCLEOTIDE SEQUENCE</scope>
    <source>
        <strain evidence="6">T05b</strain>
    </source>
</reference>
<evidence type="ECO:0000259" key="5">
    <source>
        <dbReference type="PROSITE" id="PS51635"/>
    </source>
</evidence>
<feature type="short sequence motif" description="GXSXG" evidence="4">
    <location>
        <begin position="41"/>
        <end position="45"/>
    </location>
</feature>
<sequence length="256" mass="27839">MGTIPKEIGLCLSGGAARGAYHLGVLKALGELGIGVRAISGSSIGAAIGVGYACGNAPEAMLAFFKSRAFRKSIAWNFWGGSVWKIDATHPIFEGFFQGYTRLEDLPLPLYVSVCDLQKGEAVYAQRGDLRQLLEATCALAPFFPFRSITGRWYGDGGFVDNLPLHPLKQSDLPLVAVNLHPRVKHEGSGGLLRRALFLCWHANVHIQEKEATWLITSPELSRFSLFSFSSLDVLMEMGYVACLETFDKLASGNAV</sequence>
<keyword evidence="1 4" id="KW-0378">Hydrolase</keyword>
<evidence type="ECO:0000313" key="6">
    <source>
        <dbReference type="EMBL" id="MBN2965393.1"/>
    </source>
</evidence>
<dbReference type="PROSITE" id="PS51635">
    <property type="entry name" value="PNPLA"/>
    <property type="match status" value="1"/>
</dbReference>
<dbReference type="Proteomes" id="UP000703590">
    <property type="component" value="Unassembled WGS sequence"/>
</dbReference>
<keyword evidence="7" id="KW-1185">Reference proteome</keyword>